<name>A0ABT3X4W0_9BACL</name>
<feature type="domain" description="SLH" evidence="2">
    <location>
        <begin position="157"/>
        <end position="218"/>
    </location>
</feature>
<dbReference type="Pfam" id="PF00395">
    <property type="entry name" value="SLH"/>
    <property type="match status" value="3"/>
</dbReference>
<feature type="chain" id="PRO_5045485444" evidence="1">
    <location>
        <begin position="32"/>
        <end position="224"/>
    </location>
</feature>
<gene>
    <name evidence="3" type="ORF">OS242_18540</name>
</gene>
<comment type="caution">
    <text evidence="3">The sequence shown here is derived from an EMBL/GenBank/DDBJ whole genome shotgun (WGS) entry which is preliminary data.</text>
</comment>
<reference evidence="3 4" key="1">
    <citation type="submission" date="2022-11" db="EMBL/GenBank/DDBJ databases">
        <title>Study of microbial diversity in lake waters.</title>
        <authorList>
            <person name="Zhang J."/>
        </authorList>
    </citation>
    <scope>NUCLEOTIDE SEQUENCE [LARGE SCALE GENOMIC DNA]</scope>
    <source>
        <strain evidence="3 4">DT12</strain>
    </source>
</reference>
<dbReference type="EMBL" id="JAPMLT010000014">
    <property type="protein sequence ID" value="MCX7571940.1"/>
    <property type="molecule type" value="Genomic_DNA"/>
</dbReference>
<protein>
    <submittedName>
        <fullName evidence="3">S-layer homology domain-containing protein</fullName>
    </submittedName>
</protein>
<sequence length="224" mass="24405">MKKINKLNKVLTQSVALTAAISVSATNVASAETIYRDLNQVSDWAAEAVTIMQKEGIMIGDTAGNFRPLDKITRQEVAIVLTRTLKLQVEDVTTSSFADVNDNDSALKYIEAVKKAGLMLGDGNDNFRPKDFMTREEMAATFVRIHNVDPTGKGQSLNVQDKEAISDWAKDYVAATLELGLMKGDGANFNPKREATRQETAMVANNNIQIIKKKAAGSDPVIAL</sequence>
<feature type="signal peptide" evidence="1">
    <location>
        <begin position="1"/>
        <end position="31"/>
    </location>
</feature>
<proteinExistence type="predicted"/>
<organism evidence="3 4">
    <name type="scientific">Tumebacillus lacus</name>
    <dbReference type="NCBI Taxonomy" id="2995335"/>
    <lineage>
        <taxon>Bacteria</taxon>
        <taxon>Bacillati</taxon>
        <taxon>Bacillota</taxon>
        <taxon>Bacilli</taxon>
        <taxon>Bacillales</taxon>
        <taxon>Alicyclobacillaceae</taxon>
        <taxon>Tumebacillus</taxon>
    </lineage>
</organism>
<feature type="domain" description="SLH" evidence="2">
    <location>
        <begin position="97"/>
        <end position="156"/>
    </location>
</feature>
<evidence type="ECO:0000256" key="1">
    <source>
        <dbReference type="SAM" id="SignalP"/>
    </source>
</evidence>
<evidence type="ECO:0000313" key="4">
    <source>
        <dbReference type="Proteomes" id="UP001208017"/>
    </source>
</evidence>
<accession>A0ABT3X4W0</accession>
<feature type="domain" description="SLH" evidence="2">
    <location>
        <begin position="32"/>
        <end position="95"/>
    </location>
</feature>
<evidence type="ECO:0000259" key="2">
    <source>
        <dbReference type="PROSITE" id="PS51272"/>
    </source>
</evidence>
<dbReference type="RefSeq" id="WP_267153189.1">
    <property type="nucleotide sequence ID" value="NZ_JAPMLT010000014.1"/>
</dbReference>
<dbReference type="InterPro" id="IPR051465">
    <property type="entry name" value="Cell_Envelope_Struct_Comp"/>
</dbReference>
<evidence type="ECO:0000313" key="3">
    <source>
        <dbReference type="EMBL" id="MCX7571940.1"/>
    </source>
</evidence>
<dbReference type="PROSITE" id="PS51272">
    <property type="entry name" value="SLH"/>
    <property type="match status" value="3"/>
</dbReference>
<dbReference type="PANTHER" id="PTHR43308">
    <property type="entry name" value="OUTER MEMBRANE PROTEIN ALPHA-RELATED"/>
    <property type="match status" value="1"/>
</dbReference>
<dbReference type="InterPro" id="IPR001119">
    <property type="entry name" value="SLH_dom"/>
</dbReference>
<keyword evidence="1" id="KW-0732">Signal</keyword>
<keyword evidence="4" id="KW-1185">Reference proteome</keyword>
<dbReference type="Proteomes" id="UP001208017">
    <property type="component" value="Unassembled WGS sequence"/>
</dbReference>